<dbReference type="EMBL" id="CP002195">
    <property type="protein sequence ID" value="AFD28082.1"/>
    <property type="molecule type" value="Genomic_DNA"/>
</dbReference>
<keyword evidence="1" id="KW-0614">Plasmid</keyword>
<dbReference type="Proteomes" id="UP000007575">
    <property type="component" value="Plasmid P4"/>
</dbReference>
<reference evidence="1 2" key="1">
    <citation type="journal article" date="2012" name="PLoS ONE">
        <title>Genome sequence and transcriptome analysis of the radioresistant bacterium Deinococcus gobiensis: insights into the extreme environmental adaptations.</title>
        <authorList>
            <person name="Yuan M."/>
            <person name="Chen M."/>
            <person name="Zhang W."/>
            <person name="Lu W."/>
            <person name="Wang J."/>
            <person name="Yang M."/>
            <person name="Zhao P."/>
            <person name="Tang R."/>
            <person name="Li X."/>
            <person name="Hao Y."/>
            <person name="Zhou Z."/>
            <person name="Zhan Y."/>
            <person name="Yu H."/>
            <person name="Teng C."/>
            <person name="Yan Y."/>
            <person name="Ping S."/>
            <person name="Wang Y."/>
            <person name="Lin M."/>
        </authorList>
    </citation>
    <scope>NUCLEOTIDE SEQUENCE [LARGE SCALE GENOMIC DNA]</scope>
    <source>
        <strain evidence="2">DSM 21396 / JCM 16679 / CGMCC 1.7299 / I-0</strain>
        <plasmid evidence="1">P4</plasmid>
    </source>
</reference>
<sequence length="75" mass="8822">MVDFEDYEAYRAQTIARLDRADVMRLLDEWRTKYARFPDNVEVLAIEFAEHHPEYQTEVSAALLKAGFDPLEQTD</sequence>
<dbReference type="AlphaFoldDB" id="H8H3I5"/>
<evidence type="ECO:0000313" key="2">
    <source>
        <dbReference type="Proteomes" id="UP000007575"/>
    </source>
</evidence>
<accession>H8H3I5</accession>
<dbReference type="HOGENOM" id="CLU_2665043_0_0_0"/>
<geneLocation type="plasmid" evidence="1 2">
    <name>P4</name>
</geneLocation>
<proteinExistence type="predicted"/>
<name>H8H3I5_DEIGI</name>
<keyword evidence="2" id="KW-1185">Reference proteome</keyword>
<gene>
    <name evidence="1" type="ordered locus">DGo_PD0008</name>
</gene>
<organism evidence="1 2">
    <name type="scientific">Deinococcus gobiensis (strain DSM 21396 / JCM 16679 / CGMCC 1.7299 / I-0)</name>
    <dbReference type="NCBI Taxonomy" id="745776"/>
    <lineage>
        <taxon>Bacteria</taxon>
        <taxon>Thermotogati</taxon>
        <taxon>Deinococcota</taxon>
        <taxon>Deinococci</taxon>
        <taxon>Deinococcales</taxon>
        <taxon>Deinococcaceae</taxon>
        <taxon>Deinococcus</taxon>
    </lineage>
</organism>
<evidence type="ECO:0000313" key="1">
    <source>
        <dbReference type="EMBL" id="AFD28082.1"/>
    </source>
</evidence>
<dbReference type="KEGG" id="dgo:DGo_PD0008"/>
<protein>
    <submittedName>
        <fullName evidence="1">Uncharacterized protein</fullName>
    </submittedName>
</protein>